<evidence type="ECO:0000313" key="2">
    <source>
        <dbReference type="Proteomes" id="UP000016931"/>
    </source>
</evidence>
<dbReference type="Proteomes" id="UP000016931">
    <property type="component" value="Unassembled WGS sequence"/>
</dbReference>
<dbReference type="AlphaFoldDB" id="N1QJU3"/>
<name>N1QJU3_SPHMS</name>
<feature type="non-terminal residue" evidence="1">
    <location>
        <position position="98"/>
    </location>
</feature>
<dbReference type="GeneID" id="27903541"/>
<organism evidence="1 2">
    <name type="scientific">Sphaerulina musiva (strain SO2202)</name>
    <name type="common">Poplar stem canker fungus</name>
    <name type="synonym">Septoria musiva</name>
    <dbReference type="NCBI Taxonomy" id="692275"/>
    <lineage>
        <taxon>Eukaryota</taxon>
        <taxon>Fungi</taxon>
        <taxon>Dikarya</taxon>
        <taxon>Ascomycota</taxon>
        <taxon>Pezizomycotina</taxon>
        <taxon>Dothideomycetes</taxon>
        <taxon>Dothideomycetidae</taxon>
        <taxon>Mycosphaerellales</taxon>
        <taxon>Mycosphaerellaceae</taxon>
        <taxon>Sphaerulina</taxon>
    </lineage>
</organism>
<gene>
    <name evidence="1" type="ORF">SEPMUDRAFT_150798</name>
</gene>
<proteinExistence type="predicted"/>
<keyword evidence="2" id="KW-1185">Reference proteome</keyword>
<sequence length="98" mass="11079">MLARQMAIEMILPAEALRMEFTTQKTTMVPSSIGIVFRQMSRQIFPILKTFVTMRTDVISAFIGLMRSKVMRQVALRTKRSIALAATDLTESHVLFAS</sequence>
<dbReference type="EMBL" id="KB456267">
    <property type="protein sequence ID" value="EMF10814.1"/>
    <property type="molecule type" value="Genomic_DNA"/>
</dbReference>
<reference evidence="1 2" key="1">
    <citation type="journal article" date="2012" name="PLoS Pathog.">
        <title>Diverse lifestyles and strategies of plant pathogenesis encoded in the genomes of eighteen Dothideomycetes fungi.</title>
        <authorList>
            <person name="Ohm R.A."/>
            <person name="Feau N."/>
            <person name="Henrissat B."/>
            <person name="Schoch C.L."/>
            <person name="Horwitz B.A."/>
            <person name="Barry K.W."/>
            <person name="Condon B.J."/>
            <person name="Copeland A.C."/>
            <person name="Dhillon B."/>
            <person name="Glaser F."/>
            <person name="Hesse C.N."/>
            <person name="Kosti I."/>
            <person name="LaButti K."/>
            <person name="Lindquist E.A."/>
            <person name="Lucas S."/>
            <person name="Salamov A.A."/>
            <person name="Bradshaw R.E."/>
            <person name="Ciuffetti L."/>
            <person name="Hamelin R.C."/>
            <person name="Kema G.H.J."/>
            <person name="Lawrence C."/>
            <person name="Scott J.A."/>
            <person name="Spatafora J.W."/>
            <person name="Turgeon B.G."/>
            <person name="de Wit P.J.G.M."/>
            <person name="Zhong S."/>
            <person name="Goodwin S.B."/>
            <person name="Grigoriev I.V."/>
        </authorList>
    </citation>
    <scope>NUCLEOTIDE SEQUENCE [LARGE SCALE GENOMIC DNA]</scope>
    <source>
        <strain evidence="1 2">SO2202</strain>
    </source>
</reference>
<protein>
    <submittedName>
        <fullName evidence="1">Uncharacterized protein</fullName>
    </submittedName>
</protein>
<dbReference type="RefSeq" id="XP_016758935.1">
    <property type="nucleotide sequence ID" value="XM_016906404.1"/>
</dbReference>
<dbReference type="HOGENOM" id="CLU_2339332_0_0_1"/>
<evidence type="ECO:0000313" key="1">
    <source>
        <dbReference type="EMBL" id="EMF10814.1"/>
    </source>
</evidence>
<accession>N1QJU3</accession>